<name>A0AB34GG39_ESCRO</name>
<dbReference type="AlphaFoldDB" id="A0AB34GG39"/>
<dbReference type="EMBL" id="JAIQCJ010002277">
    <property type="protein sequence ID" value="KAJ8778027.1"/>
    <property type="molecule type" value="Genomic_DNA"/>
</dbReference>
<evidence type="ECO:0000313" key="2">
    <source>
        <dbReference type="Proteomes" id="UP001159641"/>
    </source>
</evidence>
<organism evidence="1 2">
    <name type="scientific">Eschrichtius robustus</name>
    <name type="common">California gray whale</name>
    <name type="synonym">Eschrichtius gibbosus</name>
    <dbReference type="NCBI Taxonomy" id="9764"/>
    <lineage>
        <taxon>Eukaryota</taxon>
        <taxon>Metazoa</taxon>
        <taxon>Chordata</taxon>
        <taxon>Craniata</taxon>
        <taxon>Vertebrata</taxon>
        <taxon>Euteleostomi</taxon>
        <taxon>Mammalia</taxon>
        <taxon>Eutheria</taxon>
        <taxon>Laurasiatheria</taxon>
        <taxon>Artiodactyla</taxon>
        <taxon>Whippomorpha</taxon>
        <taxon>Cetacea</taxon>
        <taxon>Mysticeti</taxon>
        <taxon>Eschrichtiidae</taxon>
        <taxon>Eschrichtius</taxon>
    </lineage>
</organism>
<sequence>MEYRCKTQTMKSPQVIRSPDGTYTLEHTWQAEAMLDSSKFACWVVQDEKPPVQANTTLWAQGGKRRVQLLAQPLWAARLETPAICLGCRQQ</sequence>
<dbReference type="Proteomes" id="UP001159641">
    <property type="component" value="Unassembled WGS sequence"/>
</dbReference>
<accession>A0AB34GG39</accession>
<keyword evidence="2" id="KW-1185">Reference proteome</keyword>
<reference evidence="1 2" key="1">
    <citation type="submission" date="2022-11" db="EMBL/GenBank/DDBJ databases">
        <title>Whole genome sequence of Eschrichtius robustus ER-17-0199.</title>
        <authorList>
            <person name="Bruniche-Olsen A."/>
            <person name="Black A.N."/>
            <person name="Fields C.J."/>
            <person name="Walden K."/>
            <person name="Dewoody J.A."/>
        </authorList>
    </citation>
    <scope>NUCLEOTIDE SEQUENCE [LARGE SCALE GENOMIC DNA]</scope>
    <source>
        <strain evidence="1">ER-17-0199</strain>
        <tissue evidence="1">Blubber</tissue>
    </source>
</reference>
<evidence type="ECO:0000313" key="1">
    <source>
        <dbReference type="EMBL" id="KAJ8778027.1"/>
    </source>
</evidence>
<comment type="caution">
    <text evidence="1">The sequence shown here is derived from an EMBL/GenBank/DDBJ whole genome shotgun (WGS) entry which is preliminary data.</text>
</comment>
<proteinExistence type="predicted"/>
<gene>
    <name evidence="1" type="ORF">J1605_001179</name>
</gene>
<protein>
    <submittedName>
        <fullName evidence="1">Uncharacterized protein</fullName>
    </submittedName>
</protein>